<evidence type="ECO:0000256" key="17">
    <source>
        <dbReference type="PIRSR" id="PIRSR634016-4"/>
    </source>
</evidence>
<dbReference type="InterPro" id="IPR050344">
    <property type="entry name" value="Peptidase_M1_aminopeptidases"/>
</dbReference>
<dbReference type="EMBL" id="WIXP02000008">
    <property type="protein sequence ID" value="KAF6206372.1"/>
    <property type="molecule type" value="Genomic_DNA"/>
</dbReference>
<keyword evidence="4" id="KW-1003">Cell membrane</keyword>
<keyword evidence="10 16" id="KW-0862">Zinc</keyword>
<dbReference type="InterPro" id="IPR045357">
    <property type="entry name" value="Aminopeptidase_N-like_N"/>
</dbReference>
<evidence type="ECO:0000256" key="11">
    <source>
        <dbReference type="ARBA" id="ARBA00023049"/>
    </source>
</evidence>
<evidence type="ECO:0000256" key="1">
    <source>
        <dbReference type="ARBA" id="ARBA00004609"/>
    </source>
</evidence>
<dbReference type="Gene3D" id="2.60.40.1910">
    <property type="match status" value="1"/>
</dbReference>
<dbReference type="FunFam" id="2.60.40.1910:FF:000008">
    <property type="entry name" value="Aminopeptidase"/>
    <property type="match status" value="1"/>
</dbReference>
<dbReference type="InterPro" id="IPR001930">
    <property type="entry name" value="Peptidase_M1"/>
</dbReference>
<protein>
    <recommendedName>
        <fullName evidence="18">Aminopeptidase</fullName>
        <ecNumber evidence="18">3.4.11.-</ecNumber>
    </recommendedName>
</protein>
<evidence type="ECO:0000313" key="22">
    <source>
        <dbReference type="EMBL" id="KAF6206372.1"/>
    </source>
</evidence>
<dbReference type="Pfam" id="PF17900">
    <property type="entry name" value="Peptidase_M1_N"/>
    <property type="match status" value="1"/>
</dbReference>
<dbReference type="AlphaFoldDB" id="A0A6A4J5I0"/>
<evidence type="ECO:0000256" key="8">
    <source>
        <dbReference type="ARBA" id="ARBA00022729"/>
    </source>
</evidence>
<comment type="subcellular location">
    <subcellularLocation>
        <location evidence="1">Cell membrane</location>
        <topology evidence="1">Lipid-anchor</topology>
        <topology evidence="1">GPI-anchor</topology>
    </subcellularLocation>
</comment>
<dbReference type="PRINTS" id="PR00756">
    <property type="entry name" value="ALADIPTASE"/>
</dbReference>
<dbReference type="GO" id="GO:0098552">
    <property type="term" value="C:side of membrane"/>
    <property type="evidence" value="ECO:0007669"/>
    <property type="project" value="UniProtKB-KW"/>
</dbReference>
<sequence length="940" mass="106466">MGRRADLPASQAQSVSQSVMSWWLFAVAALTIAGPSLAKKSRVPAFRLNEDVVPLHYHVTLVPKRDCTFSGTVAIQLDVRNSTDELRFNSRELSIDPSSVALSSLKNDGEEVDIVQLEKDLGESNYNLDEGYKNLTLDFPGREFVTVAVGEPLQSPGRYLLYMAFNGTMNSRRTLGLYCTGTRHRNRTSRWFAASAFEPNLASTAFPCWDEPGFKAKFTISLAHDNQTVTLSNMPLKESKPYDDGEDEGWRLDTFHTTPKMAPYLIGIMVSENIAHLDSKLTRGRKVSIWGHPSRVQYGDLPMRLANRHMEFLEEYTSFNDPMPKQDMLTVRNYIAGGLENWGIVSYDEKLVLFDPRYRRNKQVVLRASNLIAHELSHIWFGNLVTPKWWDDIWLSEGFSSYFAALSTSKVYPVWGHETTSWIQARENSMEADARDTTHPLRPDVSPGSGFKEVFDQIIYHKGQSIVRMLNFTIGEEALKEGLRSYLKERAFSTASHEHLWNSLEKAARKQGSLPGNITLSEVMDGWMNLRGYPVVSVNRDYQTGEVTISQRSILDKEDETSPAREETGGGWWIPLTFTYDGENGTSTTTRFWLDPSETNTTITDPAPSDRWLLFNLHGAGYYRVRYDRENAGYLLNDLSDLWLDDRVQVVSDMVELARLGFSPVADAMKAMSWLKDEISPYPWLALLGSAHKTLSLFKGTELEDMFTEFMNEILSAGMNRVEDDDPHKKQLVALSCEIGVKKCTEMAKENFKKWGEDPSFKIPDDVRGSVYCYGVANGDSKTWQLVNSRFATTTDMKDKKDLLKALSCTKDPKLLSKYLSWAMEPSKGGPGLKKTSIMFKALAKRDPDMLLSALVSKGTAFKRRNLRWKRLLEHVAVEVNNEQQLNKLKAVLTSGKDEFKSELGSSALIRLAESNVDWLEKNMGETKAWLQLHKKSVKV</sequence>
<keyword evidence="11 18" id="KW-0482">Metalloprotease</keyword>
<evidence type="ECO:0000256" key="15">
    <source>
        <dbReference type="PIRSR" id="PIRSR634016-1"/>
    </source>
</evidence>
<accession>A0A6A4J5I0</accession>
<dbReference type="GO" id="GO:0042277">
    <property type="term" value="F:peptide binding"/>
    <property type="evidence" value="ECO:0007669"/>
    <property type="project" value="TreeGrafter"/>
</dbReference>
<keyword evidence="8" id="KW-0732">Signal</keyword>
<dbReference type="GO" id="GO:0008270">
    <property type="term" value="F:zinc ion binding"/>
    <property type="evidence" value="ECO:0007669"/>
    <property type="project" value="UniProtKB-UniRule"/>
</dbReference>
<evidence type="ECO:0000256" key="13">
    <source>
        <dbReference type="ARBA" id="ARBA00023180"/>
    </source>
</evidence>
<name>A0A6A4J5I0_APOLU</name>
<comment type="cofactor">
    <cofactor evidence="16 18">
        <name>Zn(2+)</name>
        <dbReference type="ChEBI" id="CHEBI:29105"/>
    </cofactor>
    <text evidence="16 18">Binds 1 zinc ion per subunit.</text>
</comment>
<comment type="similarity">
    <text evidence="2 18">Belongs to the peptidase M1 family.</text>
</comment>
<dbReference type="GO" id="GO:0005737">
    <property type="term" value="C:cytoplasm"/>
    <property type="evidence" value="ECO:0007669"/>
    <property type="project" value="TreeGrafter"/>
</dbReference>
<keyword evidence="3 18" id="KW-0031">Aminopeptidase</keyword>
<dbReference type="Pfam" id="PF11838">
    <property type="entry name" value="ERAP1_C"/>
    <property type="match status" value="1"/>
</dbReference>
<dbReference type="InterPro" id="IPR014782">
    <property type="entry name" value="Peptidase_M1_dom"/>
</dbReference>
<feature type="active site" description="Proton acceptor" evidence="15">
    <location>
        <position position="375"/>
    </location>
</feature>
<dbReference type="Pfam" id="PF01433">
    <property type="entry name" value="Peptidase_M1"/>
    <property type="match status" value="1"/>
</dbReference>
<keyword evidence="13" id="KW-0325">Glycoprotein</keyword>
<proteinExistence type="inferred from homology"/>
<dbReference type="PANTHER" id="PTHR11533">
    <property type="entry name" value="PROTEASE M1 ZINC METALLOPROTEASE"/>
    <property type="match status" value="1"/>
</dbReference>
<feature type="domain" description="ERAP1-like C-terminal" evidence="20">
    <location>
        <begin position="612"/>
        <end position="898"/>
    </location>
</feature>
<evidence type="ECO:0000256" key="9">
    <source>
        <dbReference type="ARBA" id="ARBA00022801"/>
    </source>
</evidence>
<evidence type="ECO:0000256" key="4">
    <source>
        <dbReference type="ARBA" id="ARBA00022475"/>
    </source>
</evidence>
<keyword evidence="6 18" id="KW-0645">Protease</keyword>
<evidence type="ECO:0000256" key="16">
    <source>
        <dbReference type="PIRSR" id="PIRSR634016-3"/>
    </source>
</evidence>
<feature type="binding site" evidence="16">
    <location>
        <position position="397"/>
    </location>
    <ligand>
        <name>Zn(2+)</name>
        <dbReference type="ChEBI" id="CHEBI:29105"/>
        <note>catalytic</note>
    </ligand>
</feature>
<evidence type="ECO:0000256" key="14">
    <source>
        <dbReference type="ARBA" id="ARBA00023288"/>
    </source>
</evidence>
<feature type="binding site" evidence="16">
    <location>
        <position position="378"/>
    </location>
    <ligand>
        <name>Zn(2+)</name>
        <dbReference type="ChEBI" id="CHEBI:29105"/>
        <note>catalytic</note>
    </ligand>
</feature>
<feature type="site" description="Transition state stabilizer" evidence="17">
    <location>
        <position position="460"/>
    </location>
</feature>
<dbReference type="PANTHER" id="PTHR11533:SF21">
    <property type="entry name" value="AMINOPEPTIDASE"/>
    <property type="match status" value="1"/>
</dbReference>
<evidence type="ECO:0000256" key="5">
    <source>
        <dbReference type="ARBA" id="ARBA00022622"/>
    </source>
</evidence>
<reference evidence="22" key="1">
    <citation type="journal article" date="2021" name="Mol. Ecol. Resour.">
        <title>Apolygus lucorum genome provides insights into omnivorousness and mesophyll feeding.</title>
        <authorList>
            <person name="Liu Y."/>
            <person name="Liu H."/>
            <person name="Wang H."/>
            <person name="Huang T."/>
            <person name="Liu B."/>
            <person name="Yang B."/>
            <person name="Yin L."/>
            <person name="Li B."/>
            <person name="Zhang Y."/>
            <person name="Zhang S."/>
            <person name="Jiang F."/>
            <person name="Zhang X."/>
            <person name="Ren Y."/>
            <person name="Wang B."/>
            <person name="Wang S."/>
            <person name="Lu Y."/>
            <person name="Wu K."/>
            <person name="Fan W."/>
            <person name="Wang G."/>
        </authorList>
    </citation>
    <scope>NUCLEOTIDE SEQUENCE</scope>
    <source>
        <strain evidence="22">12Hb</strain>
    </source>
</reference>
<evidence type="ECO:0000256" key="7">
    <source>
        <dbReference type="ARBA" id="ARBA00022723"/>
    </source>
</evidence>
<keyword evidence="7 16" id="KW-0479">Metal-binding</keyword>
<organism evidence="22 23">
    <name type="scientific">Apolygus lucorum</name>
    <name type="common">Small green plant bug</name>
    <name type="synonym">Lygocoris lucorum</name>
    <dbReference type="NCBI Taxonomy" id="248454"/>
    <lineage>
        <taxon>Eukaryota</taxon>
        <taxon>Metazoa</taxon>
        <taxon>Ecdysozoa</taxon>
        <taxon>Arthropoda</taxon>
        <taxon>Hexapoda</taxon>
        <taxon>Insecta</taxon>
        <taxon>Pterygota</taxon>
        <taxon>Neoptera</taxon>
        <taxon>Paraneoptera</taxon>
        <taxon>Hemiptera</taxon>
        <taxon>Heteroptera</taxon>
        <taxon>Panheteroptera</taxon>
        <taxon>Cimicomorpha</taxon>
        <taxon>Miridae</taxon>
        <taxon>Mirini</taxon>
        <taxon>Apolygus</taxon>
    </lineage>
</organism>
<dbReference type="FunFam" id="1.10.390.10:FF:000013">
    <property type="entry name" value="Aminopeptidase N"/>
    <property type="match status" value="1"/>
</dbReference>
<dbReference type="Gene3D" id="2.60.40.1730">
    <property type="entry name" value="tricorn interacting facor f3 domain"/>
    <property type="match status" value="1"/>
</dbReference>
<evidence type="ECO:0000259" key="20">
    <source>
        <dbReference type="Pfam" id="PF11838"/>
    </source>
</evidence>
<evidence type="ECO:0000313" key="23">
    <source>
        <dbReference type="Proteomes" id="UP000466442"/>
    </source>
</evidence>
<comment type="caution">
    <text evidence="22">The sequence shown here is derived from an EMBL/GenBank/DDBJ whole genome shotgun (WGS) entry which is preliminary data.</text>
</comment>
<dbReference type="OrthoDB" id="79562at2759"/>
<keyword evidence="23" id="KW-1185">Reference proteome</keyword>
<dbReference type="GO" id="GO:0005615">
    <property type="term" value="C:extracellular space"/>
    <property type="evidence" value="ECO:0007669"/>
    <property type="project" value="TreeGrafter"/>
</dbReference>
<evidence type="ECO:0000256" key="10">
    <source>
        <dbReference type="ARBA" id="ARBA00022833"/>
    </source>
</evidence>
<keyword evidence="14" id="KW-0449">Lipoprotein</keyword>
<dbReference type="SUPFAM" id="SSF63737">
    <property type="entry name" value="Leukotriene A4 hydrolase N-terminal domain"/>
    <property type="match status" value="1"/>
</dbReference>
<gene>
    <name evidence="22" type="ORF">GE061_017605</name>
</gene>
<dbReference type="GO" id="GO:0006508">
    <property type="term" value="P:proteolysis"/>
    <property type="evidence" value="ECO:0007669"/>
    <property type="project" value="UniProtKB-KW"/>
</dbReference>
<dbReference type="Gene3D" id="1.10.390.10">
    <property type="entry name" value="Neutral Protease Domain 2"/>
    <property type="match status" value="1"/>
</dbReference>
<feature type="domain" description="Aminopeptidase N-like N-terminal" evidence="21">
    <location>
        <begin position="53"/>
        <end position="265"/>
    </location>
</feature>
<dbReference type="CDD" id="cd09601">
    <property type="entry name" value="M1_APN-Q_like"/>
    <property type="match status" value="1"/>
</dbReference>
<keyword evidence="9 18" id="KW-0378">Hydrolase</keyword>
<evidence type="ECO:0000256" key="12">
    <source>
        <dbReference type="ARBA" id="ARBA00023136"/>
    </source>
</evidence>
<evidence type="ECO:0000256" key="2">
    <source>
        <dbReference type="ARBA" id="ARBA00010136"/>
    </source>
</evidence>
<evidence type="ECO:0000256" key="3">
    <source>
        <dbReference type="ARBA" id="ARBA00022438"/>
    </source>
</evidence>
<dbReference type="InterPro" id="IPR042097">
    <property type="entry name" value="Aminopeptidase_N-like_N_sf"/>
</dbReference>
<evidence type="ECO:0000256" key="18">
    <source>
        <dbReference type="RuleBase" id="RU364040"/>
    </source>
</evidence>
<keyword evidence="12" id="KW-0472">Membrane</keyword>
<evidence type="ECO:0000259" key="19">
    <source>
        <dbReference type="Pfam" id="PF01433"/>
    </source>
</evidence>
<feature type="domain" description="Peptidase M1 membrane alanine aminopeptidase" evidence="19">
    <location>
        <begin position="304"/>
        <end position="527"/>
    </location>
</feature>
<evidence type="ECO:0000256" key="6">
    <source>
        <dbReference type="ARBA" id="ARBA00022670"/>
    </source>
</evidence>
<dbReference type="GO" id="GO:0005886">
    <property type="term" value="C:plasma membrane"/>
    <property type="evidence" value="ECO:0007669"/>
    <property type="project" value="UniProtKB-SubCell"/>
</dbReference>
<dbReference type="GO" id="GO:0070006">
    <property type="term" value="F:metalloaminopeptidase activity"/>
    <property type="evidence" value="ECO:0007669"/>
    <property type="project" value="TreeGrafter"/>
</dbReference>
<keyword evidence="5" id="KW-0336">GPI-anchor</keyword>
<dbReference type="Proteomes" id="UP000466442">
    <property type="component" value="Unassembled WGS sequence"/>
</dbReference>
<feature type="binding site" evidence="16">
    <location>
        <position position="374"/>
    </location>
    <ligand>
        <name>Zn(2+)</name>
        <dbReference type="ChEBI" id="CHEBI:29105"/>
        <note>catalytic</note>
    </ligand>
</feature>
<dbReference type="InterPro" id="IPR027268">
    <property type="entry name" value="Peptidase_M4/M1_CTD_sf"/>
</dbReference>
<dbReference type="InterPro" id="IPR034016">
    <property type="entry name" value="M1_APN-typ"/>
</dbReference>
<dbReference type="Gene3D" id="1.25.50.20">
    <property type="match status" value="1"/>
</dbReference>
<dbReference type="SUPFAM" id="SSF55486">
    <property type="entry name" value="Metalloproteases ('zincins'), catalytic domain"/>
    <property type="match status" value="1"/>
</dbReference>
<evidence type="ECO:0000259" key="21">
    <source>
        <dbReference type="Pfam" id="PF17900"/>
    </source>
</evidence>
<dbReference type="InterPro" id="IPR024571">
    <property type="entry name" value="ERAP1-like_C_dom"/>
</dbReference>
<dbReference type="EC" id="3.4.11.-" evidence="18"/>
<dbReference type="GO" id="GO:0043171">
    <property type="term" value="P:peptide catabolic process"/>
    <property type="evidence" value="ECO:0007669"/>
    <property type="project" value="TreeGrafter"/>
</dbReference>